<feature type="signal peptide" evidence="2">
    <location>
        <begin position="1"/>
        <end position="29"/>
    </location>
</feature>
<dbReference type="Gene3D" id="1.25.40.10">
    <property type="entry name" value="Tetratricopeptide repeat domain"/>
    <property type="match status" value="1"/>
</dbReference>
<proteinExistence type="predicted"/>
<dbReference type="SUPFAM" id="SSF48452">
    <property type="entry name" value="TPR-like"/>
    <property type="match status" value="1"/>
</dbReference>
<dbReference type="EMBL" id="CP041186">
    <property type="protein sequence ID" value="QDG53532.1"/>
    <property type="molecule type" value="Genomic_DNA"/>
</dbReference>
<keyword evidence="2" id="KW-0732">Signal</keyword>
<protein>
    <recommendedName>
        <fullName evidence="5">Tetratricopeptide repeat protein</fullName>
    </recommendedName>
</protein>
<dbReference type="Proteomes" id="UP000315995">
    <property type="component" value="Chromosome"/>
</dbReference>
<evidence type="ECO:0000256" key="1">
    <source>
        <dbReference type="SAM" id="MobiDB-lite"/>
    </source>
</evidence>
<evidence type="ECO:0008006" key="5">
    <source>
        <dbReference type="Google" id="ProtNLM"/>
    </source>
</evidence>
<evidence type="ECO:0000313" key="3">
    <source>
        <dbReference type="EMBL" id="QDG53532.1"/>
    </source>
</evidence>
<keyword evidence="4" id="KW-1185">Reference proteome</keyword>
<feature type="region of interest" description="Disordered" evidence="1">
    <location>
        <begin position="130"/>
        <end position="168"/>
    </location>
</feature>
<dbReference type="RefSeq" id="WP_141199986.1">
    <property type="nucleotide sequence ID" value="NZ_CP041186.1"/>
</dbReference>
<organism evidence="3 4">
    <name type="scientific">Persicimonas caeni</name>
    <dbReference type="NCBI Taxonomy" id="2292766"/>
    <lineage>
        <taxon>Bacteria</taxon>
        <taxon>Deltaproteobacteria</taxon>
        <taxon>Bradymonadales</taxon>
        <taxon>Bradymonadaceae</taxon>
        <taxon>Persicimonas</taxon>
    </lineage>
</organism>
<sequence>MRPFYLRKFVTFVATGLLLALASPAVAHAEEFAQYSAEQQKLNEQGVRAIISKDYALAVAVLEESTALGELNITYLNLGRAYQKLGDCKAAREAYAKAKTAPKVEAPAPRVVDKKLDEYTAELTAACKEKETQLADATEPSETNDDSGQQDATVEPVGPQAEAGPPTWAWVATGSGVALMGAGVGSLLWADSLRSEVHDAPRRDGYVTEITRQQALDNASQARTLDAVGIGMSVGGALLTGAGIYMLVRGDAESDEGLAVSTTRDGLRVVWTQSF</sequence>
<evidence type="ECO:0000256" key="2">
    <source>
        <dbReference type="SAM" id="SignalP"/>
    </source>
</evidence>
<dbReference type="AlphaFoldDB" id="A0A4Y6PYZ4"/>
<dbReference type="InterPro" id="IPR011990">
    <property type="entry name" value="TPR-like_helical_dom_sf"/>
</dbReference>
<name>A0A4Y6PYZ4_PERCE</name>
<evidence type="ECO:0000313" key="4">
    <source>
        <dbReference type="Proteomes" id="UP000315995"/>
    </source>
</evidence>
<reference evidence="3 4" key="1">
    <citation type="submission" date="2019-06" db="EMBL/GenBank/DDBJ databases">
        <title>Persicimonas caeni gen. nov., sp. nov., a predatory bacterium isolated from solar saltern.</title>
        <authorList>
            <person name="Wang S."/>
        </authorList>
    </citation>
    <scope>NUCLEOTIDE SEQUENCE [LARGE SCALE GENOMIC DNA]</scope>
    <source>
        <strain evidence="3 4">YN101</strain>
    </source>
</reference>
<accession>A0A4Y6PYZ4</accession>
<gene>
    <name evidence="3" type="ORF">FIV42_23150</name>
</gene>
<feature type="chain" id="PRO_5021298529" description="Tetratricopeptide repeat protein" evidence="2">
    <location>
        <begin position="30"/>
        <end position="275"/>
    </location>
</feature>